<sequence>MAGLHSKATKLMKLFGRIQSSRISRGGGRGVEAFRQSGAWACEMRSGVELLGLAECCRRFGGLRLGL</sequence>
<dbReference type="EMBL" id="JAJFAZ020000004">
    <property type="protein sequence ID" value="KAI5335419.1"/>
    <property type="molecule type" value="Genomic_DNA"/>
</dbReference>
<dbReference type="Proteomes" id="UP001054821">
    <property type="component" value="Chromosome 4"/>
</dbReference>
<reference evidence="1 2" key="1">
    <citation type="journal article" date="2022" name="G3 (Bethesda)">
        <title>Whole-genome sequence and methylome profiling of the almond [Prunus dulcis (Mill.) D.A. Webb] cultivar 'Nonpareil'.</title>
        <authorList>
            <person name="D'Amico-Willman K.M."/>
            <person name="Ouma W.Z."/>
            <person name="Meulia T."/>
            <person name="Sideli G.M."/>
            <person name="Gradziel T.M."/>
            <person name="Fresnedo-Ramirez J."/>
        </authorList>
    </citation>
    <scope>NUCLEOTIDE SEQUENCE [LARGE SCALE GENOMIC DNA]</scope>
    <source>
        <strain evidence="1">Clone GOH B32 T37-40</strain>
    </source>
</reference>
<name>A0AAD4W3I4_PRUDU</name>
<protein>
    <submittedName>
        <fullName evidence="1">Uncharacterized protein</fullName>
    </submittedName>
</protein>
<comment type="caution">
    <text evidence="1">The sequence shown here is derived from an EMBL/GenBank/DDBJ whole genome shotgun (WGS) entry which is preliminary data.</text>
</comment>
<keyword evidence="2" id="KW-1185">Reference proteome</keyword>
<dbReference type="AlphaFoldDB" id="A0AAD4W3I4"/>
<organism evidence="1 2">
    <name type="scientific">Prunus dulcis</name>
    <name type="common">Almond</name>
    <name type="synonym">Amygdalus dulcis</name>
    <dbReference type="NCBI Taxonomy" id="3755"/>
    <lineage>
        <taxon>Eukaryota</taxon>
        <taxon>Viridiplantae</taxon>
        <taxon>Streptophyta</taxon>
        <taxon>Embryophyta</taxon>
        <taxon>Tracheophyta</taxon>
        <taxon>Spermatophyta</taxon>
        <taxon>Magnoliopsida</taxon>
        <taxon>eudicotyledons</taxon>
        <taxon>Gunneridae</taxon>
        <taxon>Pentapetalae</taxon>
        <taxon>rosids</taxon>
        <taxon>fabids</taxon>
        <taxon>Rosales</taxon>
        <taxon>Rosaceae</taxon>
        <taxon>Amygdaloideae</taxon>
        <taxon>Amygdaleae</taxon>
        <taxon>Prunus</taxon>
    </lineage>
</organism>
<gene>
    <name evidence="1" type="ORF">L3X38_025552</name>
</gene>
<evidence type="ECO:0000313" key="2">
    <source>
        <dbReference type="Proteomes" id="UP001054821"/>
    </source>
</evidence>
<evidence type="ECO:0000313" key="1">
    <source>
        <dbReference type="EMBL" id="KAI5335419.1"/>
    </source>
</evidence>
<accession>A0AAD4W3I4</accession>
<proteinExistence type="predicted"/>